<proteinExistence type="predicted"/>
<keyword evidence="1" id="KW-1133">Transmembrane helix</keyword>
<organism evidence="2">
    <name type="scientific">Cacopsylla melanoneura</name>
    <dbReference type="NCBI Taxonomy" id="428564"/>
    <lineage>
        <taxon>Eukaryota</taxon>
        <taxon>Metazoa</taxon>
        <taxon>Ecdysozoa</taxon>
        <taxon>Arthropoda</taxon>
        <taxon>Hexapoda</taxon>
        <taxon>Insecta</taxon>
        <taxon>Pterygota</taxon>
        <taxon>Neoptera</taxon>
        <taxon>Paraneoptera</taxon>
        <taxon>Hemiptera</taxon>
        <taxon>Sternorrhyncha</taxon>
        <taxon>Psylloidea</taxon>
        <taxon>Psyllidae</taxon>
        <taxon>Psyllinae</taxon>
        <taxon>Cacopsylla</taxon>
    </lineage>
</organism>
<keyword evidence="1" id="KW-0812">Transmembrane</keyword>
<evidence type="ECO:0000313" key="2">
    <source>
        <dbReference type="EMBL" id="CAG6730688.1"/>
    </source>
</evidence>
<reference evidence="2" key="1">
    <citation type="submission" date="2021-05" db="EMBL/GenBank/DDBJ databases">
        <authorList>
            <person name="Alioto T."/>
            <person name="Alioto T."/>
            <person name="Gomez Garrido J."/>
        </authorList>
    </citation>
    <scope>NUCLEOTIDE SEQUENCE</scope>
</reference>
<name>A0A8D8YKR5_9HEMI</name>
<accession>A0A8D8YKR5</accession>
<keyword evidence="1" id="KW-0472">Membrane</keyword>
<dbReference type="EMBL" id="HBUF01382084">
    <property type="protein sequence ID" value="CAG6730688.1"/>
    <property type="molecule type" value="Transcribed_RNA"/>
</dbReference>
<evidence type="ECO:0000256" key="1">
    <source>
        <dbReference type="SAM" id="Phobius"/>
    </source>
</evidence>
<sequence length="107" mass="12351">MTSSSSWSTLILGFFHLSLSLFLCSCLEYYVIIILVHIKLGFLPSLIVFGFVFLCLRGLRGIVRFLSICRTCWYSCSAAIIFQKDEHKKNRAKHDTMDIKLHIEKNC</sequence>
<dbReference type="AlphaFoldDB" id="A0A8D8YKR5"/>
<protein>
    <submittedName>
        <fullName evidence="2">Uncharacterized protein</fullName>
    </submittedName>
</protein>
<feature type="transmembrane region" description="Helical" evidence="1">
    <location>
        <begin position="30"/>
        <end position="56"/>
    </location>
</feature>